<name>A0AAU9IR22_9CILI</name>
<keyword evidence="1" id="KW-0732">Signal</keyword>
<evidence type="ECO:0000313" key="3">
    <source>
        <dbReference type="Proteomes" id="UP001162131"/>
    </source>
</evidence>
<dbReference type="Proteomes" id="UP001162131">
    <property type="component" value="Unassembled WGS sequence"/>
</dbReference>
<keyword evidence="3" id="KW-1185">Reference proteome</keyword>
<protein>
    <submittedName>
        <fullName evidence="2">Uncharacterized protein</fullName>
    </submittedName>
</protein>
<gene>
    <name evidence="2" type="ORF">BSTOLATCC_MIC17761</name>
</gene>
<proteinExistence type="predicted"/>
<organism evidence="2 3">
    <name type="scientific">Blepharisma stoltei</name>
    <dbReference type="NCBI Taxonomy" id="1481888"/>
    <lineage>
        <taxon>Eukaryota</taxon>
        <taxon>Sar</taxon>
        <taxon>Alveolata</taxon>
        <taxon>Ciliophora</taxon>
        <taxon>Postciliodesmatophora</taxon>
        <taxon>Heterotrichea</taxon>
        <taxon>Heterotrichida</taxon>
        <taxon>Blepharismidae</taxon>
        <taxon>Blepharisma</taxon>
    </lineage>
</organism>
<reference evidence="2" key="1">
    <citation type="submission" date="2021-09" db="EMBL/GenBank/DDBJ databases">
        <authorList>
            <consortium name="AG Swart"/>
            <person name="Singh M."/>
            <person name="Singh A."/>
            <person name="Seah K."/>
            <person name="Emmerich C."/>
        </authorList>
    </citation>
    <scope>NUCLEOTIDE SEQUENCE</scope>
    <source>
        <strain evidence="2">ATCC30299</strain>
    </source>
</reference>
<feature type="chain" id="PRO_5043549567" evidence="1">
    <location>
        <begin position="22"/>
        <end position="120"/>
    </location>
</feature>
<evidence type="ECO:0000313" key="2">
    <source>
        <dbReference type="EMBL" id="CAG9316938.1"/>
    </source>
</evidence>
<comment type="caution">
    <text evidence="2">The sequence shown here is derived from an EMBL/GenBank/DDBJ whole genome shotgun (WGS) entry which is preliminary data.</text>
</comment>
<accession>A0AAU9IR22</accession>
<sequence>MPDISPRILFSFFLRLLGIESLWDLPCCPTVLIPKCVPFEINENGIRKINWIHGKSFSVLMKKMNDQCFQCSKRKDRFEFEDGFFGYSEAKKIIQEEFWFLYDQSSDQNTFFREYYSNIS</sequence>
<dbReference type="EMBL" id="CAJZBQ010000017">
    <property type="protein sequence ID" value="CAG9316938.1"/>
    <property type="molecule type" value="Genomic_DNA"/>
</dbReference>
<feature type="signal peptide" evidence="1">
    <location>
        <begin position="1"/>
        <end position="21"/>
    </location>
</feature>
<dbReference type="AlphaFoldDB" id="A0AAU9IR22"/>
<evidence type="ECO:0000256" key="1">
    <source>
        <dbReference type="SAM" id="SignalP"/>
    </source>
</evidence>